<organism evidence="1 2">
    <name type="scientific">Vecturithrix granuli</name>
    <dbReference type="NCBI Taxonomy" id="1499967"/>
    <lineage>
        <taxon>Bacteria</taxon>
        <taxon>Candidatus Moduliflexota</taxon>
        <taxon>Candidatus Vecturitrichia</taxon>
        <taxon>Candidatus Vecturitrichales</taxon>
        <taxon>Candidatus Vecturitrichaceae</taxon>
        <taxon>Candidatus Vecturithrix</taxon>
    </lineage>
</organism>
<accession>A0A081BVK6</accession>
<protein>
    <submittedName>
        <fullName evidence="1">Uncharacterized protein</fullName>
    </submittedName>
</protein>
<sequence length="84" mass="9458">MAQTSLQPTTLAQAVTSFVDAIHRMYAGIAIRTVSNYEDEDLAFEITIPPVFSREQVLETCNRACITIEDEYDVFILPIVVYAQ</sequence>
<evidence type="ECO:0000313" key="1">
    <source>
        <dbReference type="EMBL" id="GAK56361.1"/>
    </source>
</evidence>
<keyword evidence="2" id="KW-1185">Reference proteome</keyword>
<name>A0A081BVK6_VECG1</name>
<evidence type="ECO:0000313" key="2">
    <source>
        <dbReference type="Proteomes" id="UP000030661"/>
    </source>
</evidence>
<dbReference type="AlphaFoldDB" id="A0A081BVK6"/>
<dbReference type="EMBL" id="DF820464">
    <property type="protein sequence ID" value="GAK56361.1"/>
    <property type="molecule type" value="Genomic_DNA"/>
</dbReference>
<dbReference type="Proteomes" id="UP000030661">
    <property type="component" value="Unassembled WGS sequence"/>
</dbReference>
<reference evidence="1 2" key="1">
    <citation type="journal article" date="2015" name="PeerJ">
        <title>First genomic representation of candidate bacterial phylum KSB3 points to enhanced environmental sensing as a trigger of wastewater bulking.</title>
        <authorList>
            <person name="Sekiguchi Y."/>
            <person name="Ohashi A."/>
            <person name="Parks D.H."/>
            <person name="Yamauchi T."/>
            <person name="Tyson G.W."/>
            <person name="Hugenholtz P."/>
        </authorList>
    </citation>
    <scope>NUCLEOTIDE SEQUENCE [LARGE SCALE GENOMIC DNA]</scope>
</reference>
<dbReference type="HOGENOM" id="CLU_2520850_0_0_0"/>
<proteinExistence type="predicted"/>
<gene>
    <name evidence="1" type="ORF">U27_03323</name>
</gene>